<evidence type="ECO:0000256" key="2">
    <source>
        <dbReference type="SAM" id="MobiDB-lite"/>
    </source>
</evidence>
<dbReference type="Proteomes" id="UP000232722">
    <property type="component" value="Unassembled WGS sequence"/>
</dbReference>
<comment type="caution">
    <text evidence="3">The sequence shown here is derived from an EMBL/GenBank/DDBJ whole genome shotgun (WGS) entry which is preliminary data.</text>
</comment>
<evidence type="ECO:0008006" key="5">
    <source>
        <dbReference type="Google" id="ProtNLM"/>
    </source>
</evidence>
<feature type="region of interest" description="Disordered" evidence="2">
    <location>
        <begin position="129"/>
        <end position="160"/>
    </location>
</feature>
<accession>A0A2N0P2I5</accession>
<reference evidence="3 4" key="1">
    <citation type="submission" date="2016-04" db="EMBL/GenBank/DDBJ databases">
        <title>Genome analyses suggest a sexual origin of heterokaryosis in a supposedly ancient asexual fungus.</title>
        <authorList>
            <person name="Ropars J."/>
            <person name="Sedzielewska K."/>
            <person name="Noel J."/>
            <person name="Charron P."/>
            <person name="Farinelli L."/>
            <person name="Marton T."/>
            <person name="Kruger M."/>
            <person name="Pelin A."/>
            <person name="Brachmann A."/>
            <person name="Corradi N."/>
        </authorList>
    </citation>
    <scope>NUCLEOTIDE SEQUENCE [LARGE SCALE GENOMIC DNA]</scope>
    <source>
        <strain evidence="3 4">A5</strain>
    </source>
</reference>
<sequence length="215" mass="24963">MEIALREDPVNIILTFDGWMNVKSEQLLGVVLMTSEGRPFVWKAADISSERETHLEVMEKTEAMIADLEKKQFQAKLIGTVIREFNKLYRLFGICINAAFVERLWSCMGFLQSNWRNRLMLYVEMNNDENSNENSNENSHESPNENPNENSNDLEESDNEEIDLSHLTDLEKEFGNYLQGWAEMLEEETLKFQNEENEINEVNEITVSDVTQNGI</sequence>
<reference evidence="3 4" key="2">
    <citation type="submission" date="2017-09" db="EMBL/GenBank/DDBJ databases">
        <title>Extensive intraspecific genome diversity in a model arbuscular mycorrhizal fungus.</title>
        <authorList>
            <person name="Chen E.C."/>
            <person name="Morin E."/>
            <person name="Beaudet D."/>
            <person name="Noel J."/>
            <person name="Ndikumana S."/>
            <person name="Charron P."/>
            <person name="St-Onge C."/>
            <person name="Giorgi J."/>
            <person name="Grigoriev I.V."/>
            <person name="Roux C."/>
            <person name="Martin F.M."/>
            <person name="Corradi N."/>
        </authorList>
    </citation>
    <scope>NUCLEOTIDE SEQUENCE [LARGE SCALE GENOMIC DNA]</scope>
    <source>
        <strain evidence="3 4">A5</strain>
    </source>
</reference>
<evidence type="ECO:0000313" key="3">
    <source>
        <dbReference type="EMBL" id="PKC01039.1"/>
    </source>
</evidence>
<feature type="coiled-coil region" evidence="1">
    <location>
        <begin position="178"/>
        <end position="205"/>
    </location>
</feature>
<organism evidence="3 4">
    <name type="scientific">Rhizophagus irregularis</name>
    <dbReference type="NCBI Taxonomy" id="588596"/>
    <lineage>
        <taxon>Eukaryota</taxon>
        <taxon>Fungi</taxon>
        <taxon>Fungi incertae sedis</taxon>
        <taxon>Mucoromycota</taxon>
        <taxon>Glomeromycotina</taxon>
        <taxon>Glomeromycetes</taxon>
        <taxon>Glomerales</taxon>
        <taxon>Glomeraceae</taxon>
        <taxon>Rhizophagus</taxon>
    </lineage>
</organism>
<protein>
    <recommendedName>
        <fullName evidence="5">DUF659 domain-containing protein</fullName>
    </recommendedName>
</protein>
<evidence type="ECO:0000313" key="4">
    <source>
        <dbReference type="Proteomes" id="UP000232722"/>
    </source>
</evidence>
<proteinExistence type="predicted"/>
<dbReference type="EMBL" id="LLXJ01001713">
    <property type="protein sequence ID" value="PKC01039.1"/>
    <property type="molecule type" value="Genomic_DNA"/>
</dbReference>
<name>A0A2N0P2I5_9GLOM</name>
<dbReference type="AlphaFoldDB" id="A0A2N0P2I5"/>
<keyword evidence="1" id="KW-0175">Coiled coil</keyword>
<gene>
    <name evidence="3" type="ORF">RhiirA5_457457</name>
</gene>
<evidence type="ECO:0000256" key="1">
    <source>
        <dbReference type="SAM" id="Coils"/>
    </source>
</evidence>